<evidence type="ECO:0000256" key="1">
    <source>
        <dbReference type="SAM" id="MobiDB-lite"/>
    </source>
</evidence>
<dbReference type="AlphaFoldDB" id="A0A8H6CJW6"/>
<keyword evidence="2" id="KW-0472">Membrane</keyword>
<comment type="caution">
    <text evidence="3">The sequence shown here is derived from an EMBL/GenBank/DDBJ whole genome shotgun (WGS) entry which is preliminary data.</text>
</comment>
<accession>A0A8H6CJW6</accession>
<keyword evidence="2" id="KW-0812">Transmembrane</keyword>
<dbReference type="EMBL" id="JACCJB010000008">
    <property type="protein sequence ID" value="KAF6224725.1"/>
    <property type="molecule type" value="Genomic_DNA"/>
</dbReference>
<feature type="compositionally biased region" description="Polar residues" evidence="1">
    <location>
        <begin position="160"/>
        <end position="182"/>
    </location>
</feature>
<organism evidence="3 4">
    <name type="scientific">Letharia lupina</name>
    <dbReference type="NCBI Taxonomy" id="560253"/>
    <lineage>
        <taxon>Eukaryota</taxon>
        <taxon>Fungi</taxon>
        <taxon>Dikarya</taxon>
        <taxon>Ascomycota</taxon>
        <taxon>Pezizomycotina</taxon>
        <taxon>Lecanoromycetes</taxon>
        <taxon>OSLEUM clade</taxon>
        <taxon>Lecanoromycetidae</taxon>
        <taxon>Lecanorales</taxon>
        <taxon>Lecanorineae</taxon>
        <taxon>Parmeliaceae</taxon>
        <taxon>Letharia</taxon>
    </lineage>
</organism>
<feature type="transmembrane region" description="Helical" evidence="2">
    <location>
        <begin position="31"/>
        <end position="55"/>
    </location>
</feature>
<dbReference type="Proteomes" id="UP000593566">
    <property type="component" value="Unassembled WGS sequence"/>
</dbReference>
<protein>
    <submittedName>
        <fullName evidence="3">Uncharacterized protein</fullName>
    </submittedName>
</protein>
<reference evidence="3 4" key="1">
    <citation type="journal article" date="2020" name="Genomics">
        <title>Complete, high-quality genomes from long-read metagenomic sequencing of two wolf lichen thalli reveals enigmatic genome architecture.</title>
        <authorList>
            <person name="McKenzie S.K."/>
            <person name="Walston R.F."/>
            <person name="Allen J.L."/>
        </authorList>
    </citation>
    <scope>NUCLEOTIDE SEQUENCE [LARGE SCALE GENOMIC DNA]</scope>
    <source>
        <strain evidence="3">WasteWater1</strain>
    </source>
</reference>
<dbReference type="RefSeq" id="XP_037153592.1">
    <property type="nucleotide sequence ID" value="XM_037300775.1"/>
</dbReference>
<sequence>MGAVIIIQIGLALPQMPDIAATLVYRITTTYPAIVFTSIGIELILVHLFICIRWWDALRIYVQRDDKTSNAPWLLKILGIYRVPTSRIQTNLSREIFTFSKAMRTGTSAMERKIPGGPSEMQHLTQVWSEEPESMNTGNAGARGGSVADDQSEPTPAADTISQSSGVDPLSRSGTNMPSNQRVGDAIPTGKAITDNQTPLPTDGA</sequence>
<name>A0A8H6CJW6_9LECA</name>
<keyword evidence="2" id="KW-1133">Transmembrane helix</keyword>
<feature type="region of interest" description="Disordered" evidence="1">
    <location>
        <begin position="129"/>
        <end position="205"/>
    </location>
</feature>
<gene>
    <name evidence="3" type="ORF">HO133_009918</name>
</gene>
<feature type="compositionally biased region" description="Polar residues" evidence="1">
    <location>
        <begin position="129"/>
        <end position="139"/>
    </location>
</feature>
<keyword evidence="4" id="KW-1185">Reference proteome</keyword>
<dbReference type="GeneID" id="59338311"/>
<feature type="compositionally biased region" description="Polar residues" evidence="1">
    <location>
        <begin position="194"/>
        <end position="205"/>
    </location>
</feature>
<proteinExistence type="predicted"/>
<evidence type="ECO:0000313" key="3">
    <source>
        <dbReference type="EMBL" id="KAF6224725.1"/>
    </source>
</evidence>
<evidence type="ECO:0000313" key="4">
    <source>
        <dbReference type="Proteomes" id="UP000593566"/>
    </source>
</evidence>
<evidence type="ECO:0000256" key="2">
    <source>
        <dbReference type="SAM" id="Phobius"/>
    </source>
</evidence>